<comment type="similarity">
    <text evidence="2">Belongs to the cytochrome P450 family.</text>
</comment>
<dbReference type="SUPFAM" id="SSF48264">
    <property type="entry name" value="Cytochrome P450"/>
    <property type="match status" value="1"/>
</dbReference>
<organism evidence="7 8">
    <name type="scientific">Boletus reticuloceps</name>
    <dbReference type="NCBI Taxonomy" id="495285"/>
    <lineage>
        <taxon>Eukaryota</taxon>
        <taxon>Fungi</taxon>
        <taxon>Dikarya</taxon>
        <taxon>Basidiomycota</taxon>
        <taxon>Agaricomycotina</taxon>
        <taxon>Agaricomycetes</taxon>
        <taxon>Agaricomycetidae</taxon>
        <taxon>Boletales</taxon>
        <taxon>Boletineae</taxon>
        <taxon>Boletaceae</taxon>
        <taxon>Boletoideae</taxon>
        <taxon>Boletus</taxon>
    </lineage>
</organism>
<dbReference type="InterPro" id="IPR050529">
    <property type="entry name" value="CYP450_sterol_14alpha_dmase"/>
</dbReference>
<dbReference type="Proteomes" id="UP000683000">
    <property type="component" value="Unassembled WGS sequence"/>
</dbReference>
<evidence type="ECO:0000256" key="2">
    <source>
        <dbReference type="ARBA" id="ARBA00010617"/>
    </source>
</evidence>
<dbReference type="GO" id="GO:0005506">
    <property type="term" value="F:iron ion binding"/>
    <property type="evidence" value="ECO:0007669"/>
    <property type="project" value="InterPro"/>
</dbReference>
<dbReference type="Pfam" id="PF00067">
    <property type="entry name" value="p450"/>
    <property type="match status" value="1"/>
</dbReference>
<evidence type="ECO:0000256" key="5">
    <source>
        <dbReference type="ARBA" id="ARBA00023004"/>
    </source>
</evidence>
<dbReference type="AlphaFoldDB" id="A0A8I2YP89"/>
<comment type="caution">
    <text evidence="7">The sequence shown here is derived from an EMBL/GenBank/DDBJ whole genome shotgun (WGS) entry which is preliminary data.</text>
</comment>
<dbReference type="GO" id="GO:0020037">
    <property type="term" value="F:heme binding"/>
    <property type="evidence" value="ECO:0007669"/>
    <property type="project" value="InterPro"/>
</dbReference>
<keyword evidence="4 6" id="KW-0479">Metal-binding</keyword>
<dbReference type="InterPro" id="IPR036396">
    <property type="entry name" value="Cyt_P450_sf"/>
</dbReference>
<dbReference type="InterPro" id="IPR001128">
    <property type="entry name" value="Cyt_P450"/>
</dbReference>
<dbReference type="EMBL" id="JAGFBS010000014">
    <property type="protein sequence ID" value="KAG6375629.1"/>
    <property type="molecule type" value="Genomic_DNA"/>
</dbReference>
<keyword evidence="3 6" id="KW-0349">Heme</keyword>
<evidence type="ECO:0000256" key="6">
    <source>
        <dbReference type="PIRSR" id="PIRSR602403-1"/>
    </source>
</evidence>
<dbReference type="GO" id="GO:0008395">
    <property type="term" value="F:steroid hydroxylase activity"/>
    <property type="evidence" value="ECO:0007669"/>
    <property type="project" value="TreeGrafter"/>
</dbReference>
<keyword evidence="8" id="KW-1185">Reference proteome</keyword>
<dbReference type="Gene3D" id="1.10.630.10">
    <property type="entry name" value="Cytochrome P450"/>
    <property type="match status" value="1"/>
</dbReference>
<proteinExistence type="inferred from homology"/>
<reference evidence="7" key="1">
    <citation type="submission" date="2021-03" db="EMBL/GenBank/DDBJ databases">
        <title>Evolutionary innovations through gain and loss of genes in the ectomycorrhizal Boletales.</title>
        <authorList>
            <person name="Wu G."/>
            <person name="Miyauchi S."/>
            <person name="Morin E."/>
            <person name="Yang Z.-L."/>
            <person name="Xu J."/>
            <person name="Martin F.M."/>
        </authorList>
    </citation>
    <scope>NUCLEOTIDE SEQUENCE</scope>
    <source>
        <strain evidence="7">BR01</strain>
    </source>
</reference>
<keyword evidence="5 6" id="KW-0408">Iron</keyword>
<accession>A0A8I2YP89</accession>
<evidence type="ECO:0000256" key="4">
    <source>
        <dbReference type="ARBA" id="ARBA00022723"/>
    </source>
</evidence>
<dbReference type="PANTHER" id="PTHR24304:SF2">
    <property type="entry name" value="24-HYDROXYCHOLESTEROL 7-ALPHA-HYDROXYLASE"/>
    <property type="match status" value="1"/>
</dbReference>
<sequence length="492" mass="55370">MSSFILVGAYILRKLADIIAHIYSYFVDASRFPPQVPSLLAGYDNGLLYVLNPRAFLSRCRQQCGSIYRVSLGPWRLVIISSGDVISSVFSVSSQLLPLDPFHREMLYVVAGVKTNFAYLHEVMIRDLYPLVDRCLSPRSLGQTTQTFGPMLLSGIKNLTRDHSKPISLMQLTNEPLYTATNLVLFGSTFPTDTYKDFRTLNKSVPYRVGRTLLHYWPSYAARMRLLKSLRDYLQRGEVNDCGDKFSRGFMQTFKDNNIQSLEGAQLGLIFLWALHSNMLGNSFFSLSFLLGDPNGFARVRAEIDSAVENFGSLEALLQAGPDELDDPSFKLLTSAIMETMRLTVLHTGIRQANCDFDLKLKDGKMISIKKGEYVLGDIHAAHMDGTVFSDPETFVVDRFAQQPYRRKHLQTDGHIFHSLGGGKHACKGRWLAVYEIKVVVIILLHLFDFNPAEENSVGWCLPRAHPSSAGIIHTEDDIFVRLSPRQAEKGL</sequence>
<feature type="binding site" description="axial binding residue" evidence="6">
    <location>
        <position position="427"/>
    </location>
    <ligand>
        <name>heme</name>
        <dbReference type="ChEBI" id="CHEBI:30413"/>
    </ligand>
    <ligandPart>
        <name>Fe</name>
        <dbReference type="ChEBI" id="CHEBI:18248"/>
    </ligandPart>
</feature>
<gene>
    <name evidence="7" type="ORF">JVT61DRAFT_3197</name>
</gene>
<name>A0A8I2YP89_9AGAM</name>
<comment type="cofactor">
    <cofactor evidence="1 6">
        <name>heme</name>
        <dbReference type="ChEBI" id="CHEBI:30413"/>
    </cofactor>
</comment>
<evidence type="ECO:0000256" key="3">
    <source>
        <dbReference type="ARBA" id="ARBA00022617"/>
    </source>
</evidence>
<dbReference type="InterPro" id="IPR002403">
    <property type="entry name" value="Cyt_P450_E_grp-IV"/>
</dbReference>
<dbReference type="OrthoDB" id="3366823at2759"/>
<dbReference type="PRINTS" id="PR00465">
    <property type="entry name" value="EP450IV"/>
</dbReference>
<protein>
    <submittedName>
        <fullName evidence="7">Cytochrome P450</fullName>
    </submittedName>
</protein>
<evidence type="ECO:0000313" key="7">
    <source>
        <dbReference type="EMBL" id="KAG6375629.1"/>
    </source>
</evidence>
<evidence type="ECO:0000313" key="8">
    <source>
        <dbReference type="Proteomes" id="UP000683000"/>
    </source>
</evidence>
<dbReference type="PANTHER" id="PTHR24304">
    <property type="entry name" value="CYTOCHROME P450 FAMILY 7"/>
    <property type="match status" value="1"/>
</dbReference>
<dbReference type="GO" id="GO:0016705">
    <property type="term" value="F:oxidoreductase activity, acting on paired donors, with incorporation or reduction of molecular oxygen"/>
    <property type="evidence" value="ECO:0007669"/>
    <property type="project" value="InterPro"/>
</dbReference>
<evidence type="ECO:0000256" key="1">
    <source>
        <dbReference type="ARBA" id="ARBA00001971"/>
    </source>
</evidence>